<gene>
    <name evidence="2" type="ORF">BS50DRAFT_597238</name>
</gene>
<proteinExistence type="predicted"/>
<accession>A0A2T2P7Y9</accession>
<feature type="compositionally biased region" description="Low complexity" evidence="1">
    <location>
        <begin position="15"/>
        <end position="34"/>
    </location>
</feature>
<organism evidence="2 3">
    <name type="scientific">Corynespora cassiicola Philippines</name>
    <dbReference type="NCBI Taxonomy" id="1448308"/>
    <lineage>
        <taxon>Eukaryota</taxon>
        <taxon>Fungi</taxon>
        <taxon>Dikarya</taxon>
        <taxon>Ascomycota</taxon>
        <taxon>Pezizomycotina</taxon>
        <taxon>Dothideomycetes</taxon>
        <taxon>Pleosporomycetidae</taxon>
        <taxon>Pleosporales</taxon>
        <taxon>Corynesporascaceae</taxon>
        <taxon>Corynespora</taxon>
    </lineage>
</organism>
<dbReference type="InterPro" id="IPR013762">
    <property type="entry name" value="Integrase-like_cat_sf"/>
</dbReference>
<feature type="compositionally biased region" description="Polar residues" evidence="1">
    <location>
        <begin position="42"/>
        <end position="51"/>
    </location>
</feature>
<feature type="compositionally biased region" description="Polar residues" evidence="1">
    <location>
        <begin position="655"/>
        <end position="670"/>
    </location>
</feature>
<feature type="region of interest" description="Disordered" evidence="1">
    <location>
        <begin position="1"/>
        <end position="87"/>
    </location>
</feature>
<dbReference type="OrthoDB" id="5426797at2759"/>
<dbReference type="Pfam" id="PF11917">
    <property type="entry name" value="DUF3435"/>
    <property type="match status" value="1"/>
</dbReference>
<feature type="region of interest" description="Disordered" evidence="1">
    <location>
        <begin position="645"/>
        <end position="670"/>
    </location>
</feature>
<keyword evidence="3" id="KW-1185">Reference proteome</keyword>
<sequence>MALITRTARRELADATATTSSSSSSASTSSTNSTPARDCYPSRQSTRSTSPDLDWEIGSTSSSSSYIQLDPDSDCEVDLTPEPTALGDVEDNIRKGGSDLDSEGEEIMKDIAECKFEGPAKPRHKPQTVKLWKSERELWNRYCQKIRKRTKMSPEEQLLACQPEIFKGYLRWRKKHFRVKKENSMKSYWKRISQCYRDVAGHRMDANILDDICNWIPTLELDTSENGKHAMYVQDLYAILHALWIDDTKPLHGLVRIYISLLLTVSAATATRPGAIVALAFKDIEIMKVRSLEDSKRSTILVNVNLEKVKNQGTSGKSKKFTFRLEGLHAFCIVSFFLAVGFCHDAFLDDFANIQQIFDLTIPTERNMLRLRWKEEVLHRPFFTDIKHTVGGARIQQETPFPYAKYQDIFKRLGREAGFELPVNLYQIRRASGRNINVALNEAERNQTMGHSSVVYEKYYTPTHIARDFQSIYFGTPKQEELIQSVASMSISRDRRAPKELNDKQLDEVRKHPDLVALRDERTRCKEQLYAQGYYPLTTAEGTDLYKKYVDTNKKTISTYQKLHRERLIAAIREFHGTIDAIEIAKQLSGKAATEVLTLPAVEFELRERATVANILFQPFQDDGVRVQFVCALIKLGYKQETRRPKALKRKIEPCNQTPNPSRSKQSQRSIAPSLYALDQEKVAVKKEPTLPPCGKVQEELYPKKLPHPVCLICIGISGPSHEWRLRPWPRKDVLNKHIKAHFKDPEFQAAFSCRHPMCQEVMLDGIMHFKRHALDVHGVTH</sequence>
<evidence type="ECO:0000313" key="2">
    <source>
        <dbReference type="EMBL" id="PSN73782.1"/>
    </source>
</evidence>
<name>A0A2T2P7Y9_CORCC</name>
<protein>
    <recommendedName>
        <fullName evidence="4">C2H2-type domain-containing protein</fullName>
    </recommendedName>
</protein>
<dbReference type="GO" id="GO:0006310">
    <property type="term" value="P:DNA recombination"/>
    <property type="evidence" value="ECO:0007669"/>
    <property type="project" value="InterPro"/>
</dbReference>
<dbReference type="STRING" id="1448308.A0A2T2P7Y9"/>
<dbReference type="Proteomes" id="UP000240883">
    <property type="component" value="Unassembled WGS sequence"/>
</dbReference>
<dbReference type="InterPro" id="IPR021842">
    <property type="entry name" value="DUF3435"/>
</dbReference>
<evidence type="ECO:0000256" key="1">
    <source>
        <dbReference type="SAM" id="MobiDB-lite"/>
    </source>
</evidence>
<reference evidence="2 3" key="1">
    <citation type="journal article" date="2018" name="Front. Microbiol.">
        <title>Genome-Wide Analysis of Corynespora cassiicola Leaf Fall Disease Putative Effectors.</title>
        <authorList>
            <person name="Lopez D."/>
            <person name="Ribeiro S."/>
            <person name="Label P."/>
            <person name="Fumanal B."/>
            <person name="Venisse J.S."/>
            <person name="Kohler A."/>
            <person name="de Oliveira R.R."/>
            <person name="Labutti K."/>
            <person name="Lipzen A."/>
            <person name="Lail K."/>
            <person name="Bauer D."/>
            <person name="Ohm R.A."/>
            <person name="Barry K.W."/>
            <person name="Spatafora J."/>
            <person name="Grigoriev I.V."/>
            <person name="Martin F.M."/>
            <person name="Pujade-Renaud V."/>
        </authorList>
    </citation>
    <scope>NUCLEOTIDE SEQUENCE [LARGE SCALE GENOMIC DNA]</scope>
    <source>
        <strain evidence="2 3">Philippines</strain>
    </source>
</reference>
<dbReference type="EMBL" id="KZ678129">
    <property type="protein sequence ID" value="PSN73782.1"/>
    <property type="molecule type" value="Genomic_DNA"/>
</dbReference>
<dbReference type="PANTHER" id="PTHR37535:SF2">
    <property type="entry name" value="FINGER DOMAIN PROTEIN, PUTATIVE (AFU_ORTHOLOGUE AFUA_6G09300)-RELATED"/>
    <property type="match status" value="1"/>
</dbReference>
<dbReference type="PANTHER" id="PTHR37535">
    <property type="entry name" value="FLUG DOMAIN PROTEIN"/>
    <property type="match status" value="1"/>
</dbReference>
<dbReference type="Gene3D" id="1.10.443.10">
    <property type="entry name" value="Intergrase catalytic core"/>
    <property type="match status" value="1"/>
</dbReference>
<dbReference type="GO" id="GO:0015074">
    <property type="term" value="P:DNA integration"/>
    <property type="evidence" value="ECO:0007669"/>
    <property type="project" value="InterPro"/>
</dbReference>
<evidence type="ECO:0000313" key="3">
    <source>
        <dbReference type="Proteomes" id="UP000240883"/>
    </source>
</evidence>
<dbReference type="AlphaFoldDB" id="A0A2T2P7Y9"/>
<dbReference type="GO" id="GO:0003677">
    <property type="term" value="F:DNA binding"/>
    <property type="evidence" value="ECO:0007669"/>
    <property type="project" value="InterPro"/>
</dbReference>
<evidence type="ECO:0008006" key="4">
    <source>
        <dbReference type="Google" id="ProtNLM"/>
    </source>
</evidence>